<dbReference type="EMBL" id="HG529676">
    <property type="protein sequence ID" value="CDI56119.1"/>
    <property type="molecule type" value="Genomic_DNA"/>
</dbReference>
<evidence type="ECO:0000313" key="2">
    <source>
        <dbReference type="EMBL" id="CDI56119.1"/>
    </source>
</evidence>
<keyword evidence="1" id="KW-0732">Signal</keyword>
<reference evidence="2" key="1">
    <citation type="journal article" date="2014" name="Genome Biol. Evol.">
        <title>Gene Loss Rather Than Gene Gain Is Associated with a Host Jump from Monocots to Dicots in the Smut Fungus Melanopsichium pennsylvanicum.</title>
        <authorList>
            <person name="Sharma R."/>
            <person name="Mishra B."/>
            <person name="Runge F."/>
            <person name="Thines M."/>
        </authorList>
    </citation>
    <scope>NUCLEOTIDE SEQUENCE</scope>
    <source>
        <strain evidence="2">4</strain>
    </source>
</reference>
<feature type="chain" id="PRO_5001723549" evidence="1">
    <location>
        <begin position="26"/>
        <end position="196"/>
    </location>
</feature>
<feature type="signal peptide" evidence="1">
    <location>
        <begin position="1"/>
        <end position="25"/>
    </location>
</feature>
<name>A0A077RDQ2_9BASI</name>
<sequence length="196" mass="21762">MQFLTALLPALALLSISGIHSSVSALAFAFYKTIYDVDTMNFFSAALGDILRHEGHPQFSAFANAQTQHMPVDQLPIDHTQITQLFMNTDDNARSFIHLGPVQHPAFDKSAVFAFPLKDQRIQDGQDEQTFAIMAAFPMTRGAQMNFRTYGAVKATRVPSIGDHIPTRVKLEGQDQYGKIYTKDELVEHVYGVNGA</sequence>
<protein>
    <submittedName>
        <fullName evidence="2">Uncharacterized protein</fullName>
    </submittedName>
</protein>
<organism evidence="2">
    <name type="scientific">Melanopsichium pennsylvanicum 4</name>
    <dbReference type="NCBI Taxonomy" id="1398559"/>
    <lineage>
        <taxon>Eukaryota</taxon>
        <taxon>Fungi</taxon>
        <taxon>Dikarya</taxon>
        <taxon>Basidiomycota</taxon>
        <taxon>Ustilaginomycotina</taxon>
        <taxon>Ustilaginomycetes</taxon>
        <taxon>Ustilaginales</taxon>
        <taxon>Ustilaginaceae</taxon>
        <taxon>Melanopsichium</taxon>
    </lineage>
</organism>
<dbReference type="AlphaFoldDB" id="A0A077RDQ2"/>
<evidence type="ECO:0000256" key="1">
    <source>
        <dbReference type="SAM" id="SignalP"/>
    </source>
</evidence>
<proteinExistence type="predicted"/>
<accession>A0A077RDQ2</accession>